<dbReference type="Proteomes" id="UP000619788">
    <property type="component" value="Unassembled WGS sequence"/>
</dbReference>
<proteinExistence type="predicted"/>
<name>A0A8J3SDA6_9ACTN</name>
<evidence type="ECO:0000313" key="3">
    <source>
        <dbReference type="Proteomes" id="UP000619788"/>
    </source>
</evidence>
<evidence type="ECO:0000313" key="2">
    <source>
        <dbReference type="EMBL" id="GIH92287.1"/>
    </source>
</evidence>
<protein>
    <submittedName>
        <fullName evidence="2">Uncharacterized protein</fullName>
    </submittedName>
</protein>
<feature type="chain" id="PRO_5035163858" evidence="1">
    <location>
        <begin position="23"/>
        <end position="247"/>
    </location>
</feature>
<dbReference type="EMBL" id="BOOJ01000027">
    <property type="protein sequence ID" value="GIH92287.1"/>
    <property type="molecule type" value="Genomic_DNA"/>
</dbReference>
<comment type="caution">
    <text evidence="2">The sequence shown here is derived from an EMBL/GenBank/DDBJ whole genome shotgun (WGS) entry which is preliminary data.</text>
</comment>
<accession>A0A8J3SDA6</accession>
<feature type="signal peptide" evidence="1">
    <location>
        <begin position="1"/>
        <end position="22"/>
    </location>
</feature>
<evidence type="ECO:0000256" key="1">
    <source>
        <dbReference type="SAM" id="SignalP"/>
    </source>
</evidence>
<dbReference type="AlphaFoldDB" id="A0A8J3SDA6"/>
<sequence length="247" mass="25858">MPGWAVPAFVSGMILLMSGSFAAAWSFHNAAFGQAMSVFEAQAGPGLKGVFSMAQEMARGNDDLLASGTSATAVVISMTDTGVTVNGLPLVAFELEVHRDGAVPYRLAHRETLPRLLVGAVLPGALLSVRIDPDAPHRVAVDWSRAPGYGAPEPGEHLSAAELIARGLPGAATVLGTFSMDGMTADNGDPIVGFVLRVTPDDGRAPYEVRIGHRVPVAHLHRTLPGTSLPVRIAAEDPQKLAIDWDA</sequence>
<reference evidence="2 3" key="1">
    <citation type="submission" date="2021-01" db="EMBL/GenBank/DDBJ databases">
        <title>Whole genome shotgun sequence of Planobispora siamensis NBRC 107568.</title>
        <authorList>
            <person name="Komaki H."/>
            <person name="Tamura T."/>
        </authorList>
    </citation>
    <scope>NUCLEOTIDE SEQUENCE [LARGE SCALE GENOMIC DNA]</scope>
    <source>
        <strain evidence="2 3">NBRC 107568</strain>
    </source>
</reference>
<gene>
    <name evidence="2" type="ORF">Psi01_29170</name>
</gene>
<keyword evidence="1" id="KW-0732">Signal</keyword>
<keyword evidence="3" id="KW-1185">Reference proteome</keyword>
<organism evidence="2 3">
    <name type="scientific">Planobispora siamensis</name>
    <dbReference type="NCBI Taxonomy" id="936338"/>
    <lineage>
        <taxon>Bacteria</taxon>
        <taxon>Bacillati</taxon>
        <taxon>Actinomycetota</taxon>
        <taxon>Actinomycetes</taxon>
        <taxon>Streptosporangiales</taxon>
        <taxon>Streptosporangiaceae</taxon>
        <taxon>Planobispora</taxon>
    </lineage>
</organism>